<dbReference type="EMBL" id="JAAOAR010001081">
    <property type="protein sequence ID" value="KAF5571109.1"/>
    <property type="molecule type" value="Genomic_DNA"/>
</dbReference>
<evidence type="ECO:0000256" key="1">
    <source>
        <dbReference type="SAM" id="Coils"/>
    </source>
</evidence>
<sequence>MDNSFTGLNLASDEPESILNVDFGRLNTLLSRIKELDQGYRTSGNLAHLEAAIEKSWEAVNSAHDDKPGIRTSCLLYLSYLLKDRYTATNNAEDLDKSIDLAEEANGIANALEDVHPQHPLVLKALRARLTDRYALTGSESDLDRAVDTARQSINITDDGASDVSNQYGDLSALLGRRYLATGTVENVDEAISMGWKAIEGEVTDNKSMRLHLLAHIGSLLGHKSLRTGSLADMDEGVRLARQAVKEASEEEPALADSLNSLATLLGQRYSLTSALLDIDEAIALARRSLKIPSYNSTMLATSLGNLAVFLQLRYQRSRELPDLEESTQLSQRALNTMPDNHPDRSRHQHDIGIKLARKFTTTNDMKDLDDGIQSLREAVDSTPKSHPYRAIFLHSLANALIQKGSETFDGDGVDEWISVAREALEATPESHPDRGELLYGLGLGLLAAHATGKTATGIDESIPCFEAAIKQSNAPPLCRIQACMCLLPICHDRQRSLDAAKLVIGLIPRIIPRQQDNSDRQSSLAELAGFTSDAVAVAIQAGQVVDALELLEQGQGLLGASAEQLQTDIVDLEKAHPEYAAEFDRLRKEINRPVDPDISATQSTALREGLALRLYDAGKEFDELVDKIRKLPNFDTFLQTPGLDEMQDITDRGPIVIINISVICCDAIIIMIDRIYTVPLVDLSRADIEEKVLSGERGSPDVLEWLWDTIICPVLNRIGFSEAPTGDNWPHVWWIPTGLLKQFPLHAAGYHRKRTEETTLDRVVSSYASSVKAMMQARKRRKSTRETNKAVLVAMETTPTLSRLAFASQEVEVVKDVCSSIGLEVVEPERRKAALIGQLRQCKFLHFSGHGCTDPQDPLRSYLCLEDVVTNPLRVGGLLDLNLKDQPPFLAYLSACGTGRIQQEQFMDESVHLISAFQLAGFQHVIGTLWEVNDRVCVDIAKVVYEGIKDGQMSDQSVSWGLHEASRQLRDKWLENMSQEGHSRGASDDVLRNLVIREPVVHGVGWERRRVRKTAKAKGMSRSLGTRWKRVTTKASRSVRVSKNIMSGAETRGQRWSREASLAILLRHKIEPSPAWVPFIHYGV</sequence>
<protein>
    <submittedName>
        <fullName evidence="3">30S ribosomal S17P protein</fullName>
    </submittedName>
</protein>
<accession>A0A8H5KB86</accession>
<evidence type="ECO:0000313" key="4">
    <source>
        <dbReference type="Proteomes" id="UP000544095"/>
    </source>
</evidence>
<evidence type="ECO:0000259" key="2">
    <source>
        <dbReference type="Pfam" id="PF12770"/>
    </source>
</evidence>
<dbReference type="Proteomes" id="UP000544095">
    <property type="component" value="Unassembled WGS sequence"/>
</dbReference>
<reference evidence="3 4" key="1">
    <citation type="submission" date="2020-05" db="EMBL/GenBank/DDBJ databases">
        <title>Identification and distribution of gene clusters putatively required for synthesis of sphingolipid metabolism inhibitors in phylogenetically diverse species of the filamentous fungus Fusarium.</title>
        <authorList>
            <person name="Kim H.-S."/>
            <person name="Busman M."/>
            <person name="Brown D.W."/>
            <person name="Divon H."/>
            <person name="Uhlig S."/>
            <person name="Proctor R.H."/>
        </authorList>
    </citation>
    <scope>NUCLEOTIDE SEQUENCE [LARGE SCALE GENOMIC DNA]</scope>
    <source>
        <strain evidence="3 4">NRRL 25211</strain>
    </source>
</reference>
<dbReference type="SUPFAM" id="SSF48452">
    <property type="entry name" value="TPR-like"/>
    <property type="match status" value="1"/>
</dbReference>
<organism evidence="3 4">
    <name type="scientific">Fusarium pseudoanthophilum</name>
    <dbReference type="NCBI Taxonomy" id="48495"/>
    <lineage>
        <taxon>Eukaryota</taxon>
        <taxon>Fungi</taxon>
        <taxon>Dikarya</taxon>
        <taxon>Ascomycota</taxon>
        <taxon>Pezizomycotina</taxon>
        <taxon>Sordariomycetes</taxon>
        <taxon>Hypocreomycetidae</taxon>
        <taxon>Hypocreales</taxon>
        <taxon>Nectriaceae</taxon>
        <taxon>Fusarium</taxon>
        <taxon>Fusarium fujikuroi species complex</taxon>
    </lineage>
</organism>
<dbReference type="AlphaFoldDB" id="A0A8H5KB86"/>
<feature type="domain" description="CHAT" evidence="2">
    <location>
        <begin position="703"/>
        <end position="971"/>
    </location>
</feature>
<evidence type="ECO:0000313" key="3">
    <source>
        <dbReference type="EMBL" id="KAF5571109.1"/>
    </source>
</evidence>
<dbReference type="InterPro" id="IPR024983">
    <property type="entry name" value="CHAT_dom"/>
</dbReference>
<dbReference type="InterPro" id="IPR011990">
    <property type="entry name" value="TPR-like_helical_dom_sf"/>
</dbReference>
<dbReference type="Gene3D" id="1.25.40.10">
    <property type="entry name" value="Tetratricopeptide repeat domain"/>
    <property type="match status" value="1"/>
</dbReference>
<keyword evidence="4" id="KW-1185">Reference proteome</keyword>
<proteinExistence type="predicted"/>
<feature type="coiled-coil region" evidence="1">
    <location>
        <begin position="563"/>
        <end position="590"/>
    </location>
</feature>
<dbReference type="Pfam" id="PF12770">
    <property type="entry name" value="CHAT"/>
    <property type="match status" value="1"/>
</dbReference>
<comment type="caution">
    <text evidence="3">The sequence shown here is derived from an EMBL/GenBank/DDBJ whole genome shotgun (WGS) entry which is preliminary data.</text>
</comment>
<dbReference type="Pfam" id="PF13374">
    <property type="entry name" value="TPR_10"/>
    <property type="match status" value="2"/>
</dbReference>
<keyword evidence="1" id="KW-0175">Coiled coil</keyword>
<gene>
    <name evidence="3" type="ORF">FPANT_13608</name>
</gene>
<name>A0A8H5KB86_9HYPO</name>